<evidence type="ECO:0000313" key="2">
    <source>
        <dbReference type="EMBL" id="PHJ36856.1"/>
    </source>
</evidence>
<name>A0A2C6MCB8_9FIRM</name>
<organism evidence="2 3">
    <name type="scientific">Desulforamulus profundi</name>
    <dbReference type="NCBI Taxonomy" id="1383067"/>
    <lineage>
        <taxon>Bacteria</taxon>
        <taxon>Bacillati</taxon>
        <taxon>Bacillota</taxon>
        <taxon>Clostridia</taxon>
        <taxon>Eubacteriales</taxon>
        <taxon>Peptococcaceae</taxon>
        <taxon>Desulforamulus</taxon>
    </lineage>
</organism>
<dbReference type="InterPro" id="IPR045584">
    <property type="entry name" value="Pilin-like"/>
</dbReference>
<comment type="caution">
    <text evidence="2">The sequence shown here is derived from an EMBL/GenBank/DDBJ whole genome shotgun (WGS) entry which is preliminary data.</text>
</comment>
<protein>
    <recommendedName>
        <fullName evidence="4">Prepilin-type N-terminal cleavage/methylation domain-containing protein</fullName>
    </recommendedName>
</protein>
<accession>A0A2C6MCB8</accession>
<evidence type="ECO:0000313" key="3">
    <source>
        <dbReference type="Proteomes" id="UP000222564"/>
    </source>
</evidence>
<keyword evidence="3" id="KW-1185">Reference proteome</keyword>
<keyword evidence="1" id="KW-0472">Membrane</keyword>
<dbReference type="OrthoDB" id="1786582at2"/>
<dbReference type="AlphaFoldDB" id="A0A2C6MCB8"/>
<reference evidence="2 3" key="1">
    <citation type="submission" date="2013-09" db="EMBL/GenBank/DDBJ databases">
        <title>Biodegradation of hydrocarbons in the deep terrestrial subsurface : characterization of a microbial consortium composed of two Desulfotomaculum species originating from a deep geological formation.</title>
        <authorList>
            <person name="Aullo T."/>
            <person name="Berlendis S."/>
            <person name="Lascourreges J.-F."/>
            <person name="Dessort D."/>
            <person name="Saint-Laurent S."/>
            <person name="Schraauwers B."/>
            <person name="Mas J."/>
            <person name="Magot M."/>
            <person name="Ranchou-Peyruse A."/>
        </authorList>
    </citation>
    <scope>NUCLEOTIDE SEQUENCE [LARGE SCALE GENOMIC DNA]</scope>
    <source>
        <strain evidence="2 3">Bs107</strain>
    </source>
</reference>
<sequence length="190" mass="21709">MKHLIKILRQENGFTLMELMVVTGLLSLLLGTAYFFLFHTTLITNKEVFRADVHNDIRTAANRISRDIRQAVEIQPAGDFTDSPWISVKRVELGKDNKETIKEVKYYLDSAGREIEYAVNNGAGFYGNTPIVNHVKNVKFSKQGSTVTITIEGEKDNRSEKEIEKGYQLYDSKPYSYTILTKVTPKLLRE</sequence>
<dbReference type="InterPro" id="IPR012902">
    <property type="entry name" value="N_methyl_site"/>
</dbReference>
<keyword evidence="1" id="KW-0812">Transmembrane</keyword>
<keyword evidence="1" id="KW-1133">Transmembrane helix</keyword>
<evidence type="ECO:0008006" key="4">
    <source>
        <dbReference type="Google" id="ProtNLM"/>
    </source>
</evidence>
<proteinExistence type="predicted"/>
<evidence type="ECO:0000256" key="1">
    <source>
        <dbReference type="SAM" id="Phobius"/>
    </source>
</evidence>
<dbReference type="Pfam" id="PF07963">
    <property type="entry name" value="N_methyl"/>
    <property type="match status" value="1"/>
</dbReference>
<dbReference type="SUPFAM" id="SSF54523">
    <property type="entry name" value="Pili subunits"/>
    <property type="match status" value="1"/>
</dbReference>
<dbReference type="Proteomes" id="UP000222564">
    <property type="component" value="Unassembled WGS sequence"/>
</dbReference>
<dbReference type="RefSeq" id="WP_099084122.1">
    <property type="nucleotide sequence ID" value="NZ_AWQQ01000146.1"/>
</dbReference>
<dbReference type="EMBL" id="AWQQ01000146">
    <property type="protein sequence ID" value="PHJ36856.1"/>
    <property type="molecule type" value="Genomic_DNA"/>
</dbReference>
<feature type="transmembrane region" description="Helical" evidence="1">
    <location>
        <begin position="12"/>
        <end position="37"/>
    </location>
</feature>
<dbReference type="NCBIfam" id="TIGR02532">
    <property type="entry name" value="IV_pilin_GFxxxE"/>
    <property type="match status" value="1"/>
</dbReference>
<gene>
    <name evidence="2" type="ORF">P378_19775</name>
</gene>